<proteinExistence type="predicted"/>
<dbReference type="InterPro" id="IPR045864">
    <property type="entry name" value="aa-tRNA-synth_II/BPL/LPL"/>
</dbReference>
<name>X1G5A7_9ZZZZ</name>
<dbReference type="EMBL" id="BARU01020736">
    <property type="protein sequence ID" value="GAH52427.1"/>
    <property type="molecule type" value="Genomic_DNA"/>
</dbReference>
<dbReference type="InterPro" id="IPR041715">
    <property type="entry name" value="HisRS-like_core"/>
</dbReference>
<dbReference type="Pfam" id="PF13393">
    <property type="entry name" value="tRNA-synt_His"/>
    <property type="match status" value="1"/>
</dbReference>
<dbReference type="AlphaFoldDB" id="X1G5A7"/>
<gene>
    <name evidence="2" type="ORF">S03H2_34008</name>
</gene>
<evidence type="ECO:0000313" key="2">
    <source>
        <dbReference type="EMBL" id="GAH52427.1"/>
    </source>
</evidence>
<dbReference type="SUPFAM" id="SSF55681">
    <property type="entry name" value="Class II aaRS and biotin synthetases"/>
    <property type="match status" value="1"/>
</dbReference>
<sequence>MKVVSPKILKGFRDFLPGEMLAREKIISVIKEVYESYGFVPLSTPALEYKEILLGYGEEASKQIYLFEEP</sequence>
<evidence type="ECO:0000259" key="1">
    <source>
        <dbReference type="Pfam" id="PF13393"/>
    </source>
</evidence>
<organism evidence="2">
    <name type="scientific">marine sediment metagenome</name>
    <dbReference type="NCBI Taxonomy" id="412755"/>
    <lineage>
        <taxon>unclassified sequences</taxon>
        <taxon>metagenomes</taxon>
        <taxon>ecological metagenomes</taxon>
    </lineage>
</organism>
<protein>
    <recommendedName>
        <fullName evidence="1">Class II Histidinyl-tRNA synthetase (HisRS)-like catalytic core domain-containing protein</fullName>
    </recommendedName>
</protein>
<dbReference type="PANTHER" id="PTHR11476:SF7">
    <property type="entry name" value="HISTIDINE--TRNA LIGASE"/>
    <property type="match status" value="1"/>
</dbReference>
<dbReference type="PANTHER" id="PTHR11476">
    <property type="entry name" value="HISTIDYL-TRNA SYNTHETASE"/>
    <property type="match status" value="1"/>
</dbReference>
<feature type="domain" description="Class II Histidinyl-tRNA synthetase (HisRS)-like catalytic core" evidence="1">
    <location>
        <begin position="11"/>
        <end position="65"/>
    </location>
</feature>
<comment type="caution">
    <text evidence="2">The sequence shown here is derived from an EMBL/GenBank/DDBJ whole genome shotgun (WGS) entry which is preliminary data.</text>
</comment>
<reference evidence="2" key="1">
    <citation type="journal article" date="2014" name="Front. Microbiol.">
        <title>High frequency of phylogenetically diverse reductive dehalogenase-homologous genes in deep subseafloor sedimentary metagenomes.</title>
        <authorList>
            <person name="Kawai M."/>
            <person name="Futagami T."/>
            <person name="Toyoda A."/>
            <person name="Takaki Y."/>
            <person name="Nishi S."/>
            <person name="Hori S."/>
            <person name="Arai W."/>
            <person name="Tsubouchi T."/>
            <person name="Morono Y."/>
            <person name="Uchiyama I."/>
            <person name="Ito T."/>
            <person name="Fujiyama A."/>
            <person name="Inagaki F."/>
            <person name="Takami H."/>
        </authorList>
    </citation>
    <scope>NUCLEOTIDE SEQUENCE</scope>
    <source>
        <strain evidence="2">Expedition CK06-06</strain>
    </source>
</reference>
<dbReference type="Gene3D" id="3.30.930.10">
    <property type="entry name" value="Bira Bifunctional Protein, Domain 2"/>
    <property type="match status" value="1"/>
</dbReference>
<feature type="non-terminal residue" evidence="2">
    <location>
        <position position="70"/>
    </location>
</feature>
<accession>X1G5A7</accession>